<accession>A0ABY8H7X5</accession>
<keyword evidence="2" id="KW-1185">Reference proteome</keyword>
<evidence type="ECO:0000313" key="2">
    <source>
        <dbReference type="Proteomes" id="UP001219037"/>
    </source>
</evidence>
<reference evidence="1 2" key="1">
    <citation type="submission" date="2023-04" db="EMBL/GenBank/DDBJ databases">
        <title>Funneling lignin-derived compounds into biodiesel using alkali-halophilic Citricoccus sp. P2.</title>
        <authorList>
            <person name="Luo C.-B."/>
        </authorList>
    </citation>
    <scope>NUCLEOTIDE SEQUENCE [LARGE SCALE GENOMIC DNA]</scope>
    <source>
        <strain evidence="1 2">P2</strain>
    </source>
</reference>
<name>A0ABY8H7X5_9MICC</name>
<dbReference type="EMBL" id="CP121252">
    <property type="protein sequence ID" value="WFP16753.1"/>
    <property type="molecule type" value="Genomic_DNA"/>
</dbReference>
<gene>
    <name evidence="1" type="ORF">P8192_01090</name>
</gene>
<evidence type="ECO:0000313" key="1">
    <source>
        <dbReference type="EMBL" id="WFP16753.1"/>
    </source>
</evidence>
<dbReference type="RefSeq" id="WP_270106650.1">
    <property type="nucleotide sequence ID" value="NZ_CP121252.1"/>
</dbReference>
<dbReference type="Proteomes" id="UP001219037">
    <property type="component" value="Chromosome"/>
</dbReference>
<proteinExistence type="predicted"/>
<protein>
    <submittedName>
        <fullName evidence="1">Uncharacterized protein</fullName>
    </submittedName>
</protein>
<sequence length="110" mass="12288">MTGFQVDPEEMNRLQTALEDSSSSFLDRTLPENPGMNVLGDPGVDAAMTTFVANAGTHHRRFGNRFSYLAYEVGEFSQHSQATDEEWGAALDRRYDHMDLVSTVRRVFGG</sequence>
<organism evidence="1 2">
    <name type="scientific">Citricoccus muralis</name>
    <dbReference type="NCBI Taxonomy" id="169134"/>
    <lineage>
        <taxon>Bacteria</taxon>
        <taxon>Bacillati</taxon>
        <taxon>Actinomycetota</taxon>
        <taxon>Actinomycetes</taxon>
        <taxon>Micrococcales</taxon>
        <taxon>Micrococcaceae</taxon>
        <taxon>Citricoccus</taxon>
    </lineage>
</organism>